<proteinExistence type="predicted"/>
<reference evidence="2 3" key="1">
    <citation type="submission" date="2023-12" db="EMBL/GenBank/DDBJ databases">
        <title>A. evansii MAY27, complete genome.</title>
        <authorList>
            <person name="Wang Y."/>
        </authorList>
    </citation>
    <scope>NUCLEOTIDE SEQUENCE [LARGE SCALE GENOMIC DNA]</scope>
    <source>
        <strain evidence="2 3">MAY27</strain>
    </source>
</reference>
<dbReference type="Pfam" id="PF09722">
    <property type="entry name" value="Xre_MbcA_ParS_C"/>
    <property type="match status" value="1"/>
</dbReference>
<dbReference type="InterPro" id="IPR024467">
    <property type="entry name" value="Xre/MbcA/ParS-like_toxin-bd"/>
</dbReference>
<keyword evidence="3" id="KW-1185">Reference proteome</keyword>
<organism evidence="2 3">
    <name type="scientific">Aromatoleum evansii</name>
    <name type="common">Azoarcus evansii</name>
    <dbReference type="NCBI Taxonomy" id="59406"/>
    <lineage>
        <taxon>Bacteria</taxon>
        <taxon>Pseudomonadati</taxon>
        <taxon>Pseudomonadota</taxon>
        <taxon>Betaproteobacteria</taxon>
        <taxon>Rhodocyclales</taxon>
        <taxon>Rhodocyclaceae</taxon>
        <taxon>Aromatoleum</taxon>
    </lineage>
</organism>
<name>A0ABZ1ALI5_AROEV</name>
<evidence type="ECO:0000313" key="2">
    <source>
        <dbReference type="EMBL" id="WRL46340.1"/>
    </source>
</evidence>
<evidence type="ECO:0000313" key="3">
    <source>
        <dbReference type="Proteomes" id="UP001626593"/>
    </source>
</evidence>
<gene>
    <name evidence="2" type="ORF">U5817_24600</name>
</gene>
<evidence type="ECO:0000259" key="1">
    <source>
        <dbReference type="Pfam" id="PF09722"/>
    </source>
</evidence>
<accession>A0ABZ1ALI5</accession>
<protein>
    <submittedName>
        <fullName evidence="2">MbcA/ParS/Xre antitoxin family protein</fullName>
    </submittedName>
</protein>
<sequence>MDRIEALRAGIESLVLIEVAKAMGHSVSELIELLQLGRHSPVGAVMKGNRLTTEQSERILAFLRLVEAVDDMVRATGQDKAFDAPRWIGDWLASPCPALGGRHPAALTDTLEGFRVLERLLSQMQSGAYA</sequence>
<dbReference type="Proteomes" id="UP001626593">
    <property type="component" value="Chromosome"/>
</dbReference>
<dbReference type="RefSeq" id="WP_407279182.1">
    <property type="nucleotide sequence ID" value="NZ_CP141259.1"/>
</dbReference>
<feature type="domain" description="Antitoxin Xre/MbcA/ParS-like toxin-binding" evidence="1">
    <location>
        <begin position="82"/>
        <end position="127"/>
    </location>
</feature>
<dbReference type="EMBL" id="CP141259">
    <property type="protein sequence ID" value="WRL46340.1"/>
    <property type="molecule type" value="Genomic_DNA"/>
</dbReference>